<accession>A0ABD3AUW0</accession>
<organism evidence="1 2">
    <name type="scientific">Cinchona calisaya</name>
    <dbReference type="NCBI Taxonomy" id="153742"/>
    <lineage>
        <taxon>Eukaryota</taxon>
        <taxon>Viridiplantae</taxon>
        <taxon>Streptophyta</taxon>
        <taxon>Embryophyta</taxon>
        <taxon>Tracheophyta</taxon>
        <taxon>Spermatophyta</taxon>
        <taxon>Magnoliopsida</taxon>
        <taxon>eudicotyledons</taxon>
        <taxon>Gunneridae</taxon>
        <taxon>Pentapetalae</taxon>
        <taxon>asterids</taxon>
        <taxon>lamiids</taxon>
        <taxon>Gentianales</taxon>
        <taxon>Rubiaceae</taxon>
        <taxon>Cinchonoideae</taxon>
        <taxon>Cinchoneae</taxon>
        <taxon>Cinchona</taxon>
    </lineage>
</organism>
<reference evidence="1 2" key="1">
    <citation type="submission" date="2024-11" db="EMBL/GenBank/DDBJ databases">
        <title>A near-complete genome assembly of Cinchona calisaya.</title>
        <authorList>
            <person name="Lian D.C."/>
            <person name="Zhao X.W."/>
            <person name="Wei L."/>
        </authorList>
    </citation>
    <scope>NUCLEOTIDE SEQUENCE [LARGE SCALE GENOMIC DNA]</scope>
    <source>
        <tissue evidence="1">Nenye</tissue>
    </source>
</reference>
<comment type="caution">
    <text evidence="1">The sequence shown here is derived from an EMBL/GenBank/DDBJ whole genome shotgun (WGS) entry which is preliminary data.</text>
</comment>
<evidence type="ECO:0000313" key="2">
    <source>
        <dbReference type="Proteomes" id="UP001630127"/>
    </source>
</evidence>
<dbReference type="Proteomes" id="UP001630127">
    <property type="component" value="Unassembled WGS sequence"/>
</dbReference>
<protein>
    <submittedName>
        <fullName evidence="1">Uncharacterized protein</fullName>
    </submittedName>
</protein>
<gene>
    <name evidence="1" type="ORF">ACH5RR_003223</name>
</gene>
<dbReference type="EMBL" id="JBJUIK010000002">
    <property type="protein sequence ID" value="KAL3534762.1"/>
    <property type="molecule type" value="Genomic_DNA"/>
</dbReference>
<keyword evidence="2" id="KW-1185">Reference proteome</keyword>
<proteinExistence type="predicted"/>
<dbReference type="AlphaFoldDB" id="A0ABD3AUW0"/>
<evidence type="ECO:0000313" key="1">
    <source>
        <dbReference type="EMBL" id="KAL3534762.1"/>
    </source>
</evidence>
<name>A0ABD3AUW0_9GENT</name>
<sequence>MAAFQCMTRGQPLSHTPKSFAFVLSSNLAMVMYQKPQVYHGKLTLIFTNGEIVNLSKALMFALVRKFGNVKPSMAAIRKNFLSIGFQGSFSQGFPDYHHV</sequence>